<keyword evidence="2" id="KW-1185">Reference proteome</keyword>
<dbReference type="AlphaFoldDB" id="A0A4C1V4G1"/>
<comment type="caution">
    <text evidence="1">The sequence shown here is derived from an EMBL/GenBank/DDBJ whole genome shotgun (WGS) entry which is preliminary data.</text>
</comment>
<accession>A0A4C1V4G1</accession>
<dbReference type="EMBL" id="BGZK01000277">
    <property type="protein sequence ID" value="GBP33671.1"/>
    <property type="molecule type" value="Genomic_DNA"/>
</dbReference>
<name>A0A4C1V4G1_EUMVA</name>
<protein>
    <submittedName>
        <fullName evidence="1">Uncharacterized protein</fullName>
    </submittedName>
</protein>
<dbReference type="Proteomes" id="UP000299102">
    <property type="component" value="Unassembled WGS sequence"/>
</dbReference>
<evidence type="ECO:0000313" key="1">
    <source>
        <dbReference type="EMBL" id="GBP33671.1"/>
    </source>
</evidence>
<gene>
    <name evidence="1" type="ORF">EVAR_16708_1</name>
</gene>
<reference evidence="1 2" key="1">
    <citation type="journal article" date="2019" name="Commun. Biol.">
        <title>The bagworm genome reveals a unique fibroin gene that provides high tensile strength.</title>
        <authorList>
            <person name="Kono N."/>
            <person name="Nakamura H."/>
            <person name="Ohtoshi R."/>
            <person name="Tomita M."/>
            <person name="Numata K."/>
            <person name="Arakawa K."/>
        </authorList>
    </citation>
    <scope>NUCLEOTIDE SEQUENCE [LARGE SCALE GENOMIC DNA]</scope>
</reference>
<organism evidence="1 2">
    <name type="scientific">Eumeta variegata</name>
    <name type="common">Bagworm moth</name>
    <name type="synonym">Eumeta japonica</name>
    <dbReference type="NCBI Taxonomy" id="151549"/>
    <lineage>
        <taxon>Eukaryota</taxon>
        <taxon>Metazoa</taxon>
        <taxon>Ecdysozoa</taxon>
        <taxon>Arthropoda</taxon>
        <taxon>Hexapoda</taxon>
        <taxon>Insecta</taxon>
        <taxon>Pterygota</taxon>
        <taxon>Neoptera</taxon>
        <taxon>Endopterygota</taxon>
        <taxon>Lepidoptera</taxon>
        <taxon>Glossata</taxon>
        <taxon>Ditrysia</taxon>
        <taxon>Tineoidea</taxon>
        <taxon>Psychidae</taxon>
        <taxon>Oiketicinae</taxon>
        <taxon>Eumeta</taxon>
    </lineage>
</organism>
<sequence>MFRLSRACKLLLARSARSSAERAICLPLHRPMRPSPREIAAAHNLHINRNSEFHQGGESERWNQDRDWTRTGTVEFEDEKRDRFRGYVRELFGYRKFLFTDRFSFGLHVSQTDFDHGFMISDPQRQLSDVIEENMVVEVSVVCLYGHSSVVDPLVYSLFNFRGFTPFAVVPTTVFYVPENIYEDPK</sequence>
<evidence type="ECO:0000313" key="2">
    <source>
        <dbReference type="Proteomes" id="UP000299102"/>
    </source>
</evidence>
<proteinExistence type="predicted"/>
<dbReference type="OrthoDB" id="8142070at2759"/>